<dbReference type="KEGG" id="aot:AcetOri_orf01973"/>
<keyword evidence="1" id="KW-0812">Transmembrane</keyword>
<organism evidence="2 3">
    <name type="scientific">Acetobacter orientalis</name>
    <dbReference type="NCBI Taxonomy" id="146474"/>
    <lineage>
        <taxon>Bacteria</taxon>
        <taxon>Pseudomonadati</taxon>
        <taxon>Pseudomonadota</taxon>
        <taxon>Alphaproteobacteria</taxon>
        <taxon>Acetobacterales</taxon>
        <taxon>Acetobacteraceae</taxon>
        <taxon>Acetobacter</taxon>
    </lineage>
</organism>
<evidence type="ECO:0000313" key="3">
    <source>
        <dbReference type="Proteomes" id="UP000270034"/>
    </source>
</evidence>
<keyword evidence="1" id="KW-0472">Membrane</keyword>
<evidence type="ECO:0000313" key="2">
    <source>
        <dbReference type="EMBL" id="BBC79664.1"/>
    </source>
</evidence>
<keyword evidence="1" id="KW-1133">Transmembrane helix</keyword>
<sequence>MPHKTSLKRPSFSRNSCDQTLHFCLFTHYIGYNIALLLH</sequence>
<name>A0A2Z5ZG46_9PROT</name>
<accession>A0A2Z5ZG46</accession>
<proteinExistence type="predicted"/>
<dbReference type="EMBL" id="AP018515">
    <property type="protein sequence ID" value="BBC79664.1"/>
    <property type="molecule type" value="Genomic_DNA"/>
</dbReference>
<reference evidence="2 3" key="1">
    <citation type="submission" date="2018-02" db="EMBL/GenBank/DDBJ databases">
        <title>Acetobacter orientalis genome.</title>
        <authorList>
            <person name="Nakashima N."/>
            <person name="Tamura T."/>
        </authorList>
    </citation>
    <scope>NUCLEOTIDE SEQUENCE [LARGE SCALE GENOMIC DNA]</scope>
    <source>
        <strain evidence="2 3">FAN1</strain>
    </source>
</reference>
<dbReference type="AlphaFoldDB" id="A0A2Z5ZG46"/>
<evidence type="ECO:0000256" key="1">
    <source>
        <dbReference type="SAM" id="Phobius"/>
    </source>
</evidence>
<gene>
    <name evidence="2" type="ORF">AcetOrient_orf01973</name>
</gene>
<dbReference type="Proteomes" id="UP000270034">
    <property type="component" value="Chromosome"/>
</dbReference>
<protein>
    <submittedName>
        <fullName evidence="2">Uncharacterized protein</fullName>
    </submittedName>
</protein>
<feature type="transmembrane region" description="Helical" evidence="1">
    <location>
        <begin position="20"/>
        <end position="38"/>
    </location>
</feature>